<evidence type="ECO:0000256" key="2">
    <source>
        <dbReference type="ARBA" id="ARBA00022490"/>
    </source>
</evidence>
<evidence type="ECO:0000259" key="9">
    <source>
        <dbReference type="PROSITE" id="PS51522"/>
    </source>
</evidence>
<keyword evidence="7 8" id="KW-0694">RNA-binding</keyword>
<reference evidence="12" key="1">
    <citation type="submission" date="2017-02" db="UniProtKB">
        <authorList>
            <consortium name="WormBaseParasite"/>
        </authorList>
    </citation>
    <scope>IDENTIFICATION</scope>
</reference>
<reference evidence="10 11" key="2">
    <citation type="submission" date="2018-11" db="EMBL/GenBank/DDBJ databases">
        <authorList>
            <consortium name="Pathogen Informatics"/>
        </authorList>
    </citation>
    <scope>NUCLEOTIDE SEQUENCE [LARGE SCALE GENOMIC DNA]</scope>
</reference>
<comment type="similarity">
    <text evidence="8">Belongs to the nanos family.</text>
</comment>
<dbReference type="GO" id="GO:0006417">
    <property type="term" value="P:regulation of translation"/>
    <property type="evidence" value="ECO:0007669"/>
    <property type="project" value="UniProtKB-UniRule"/>
</dbReference>
<dbReference type="PANTHER" id="PTHR12887">
    <property type="entry name" value="NANOS PROTEIN"/>
    <property type="match status" value="1"/>
</dbReference>
<dbReference type="Gene3D" id="4.10.60.30">
    <property type="entry name" value="Nanos, RNA-binding domain"/>
    <property type="match status" value="1"/>
</dbReference>
<evidence type="ECO:0000313" key="10">
    <source>
        <dbReference type="EMBL" id="VDL34605.1"/>
    </source>
</evidence>
<feature type="domain" description="Nanos-type" evidence="9">
    <location>
        <begin position="63"/>
        <end position="117"/>
    </location>
</feature>
<dbReference type="InterPro" id="IPR038129">
    <property type="entry name" value="Nanos_sf"/>
</dbReference>
<organism evidence="12">
    <name type="scientific">Hymenolepis diminuta</name>
    <name type="common">Rat tapeworm</name>
    <dbReference type="NCBI Taxonomy" id="6216"/>
    <lineage>
        <taxon>Eukaryota</taxon>
        <taxon>Metazoa</taxon>
        <taxon>Spiralia</taxon>
        <taxon>Lophotrochozoa</taxon>
        <taxon>Platyhelminthes</taxon>
        <taxon>Cestoda</taxon>
        <taxon>Eucestoda</taxon>
        <taxon>Cyclophyllidea</taxon>
        <taxon>Hymenolepididae</taxon>
        <taxon>Hymenolepis</taxon>
    </lineage>
</organism>
<evidence type="ECO:0000313" key="12">
    <source>
        <dbReference type="WBParaSite" id="HDID_0000353501-mRNA-1"/>
    </source>
</evidence>
<keyword evidence="5" id="KW-0862">Zinc</keyword>
<evidence type="ECO:0000256" key="7">
    <source>
        <dbReference type="ARBA" id="ARBA00022884"/>
    </source>
</evidence>
<keyword evidence="4 8" id="KW-0863">Zinc-finger</keyword>
<name>A0A0R3SFC6_HYMDI</name>
<evidence type="ECO:0000256" key="3">
    <source>
        <dbReference type="ARBA" id="ARBA00022723"/>
    </source>
</evidence>
<dbReference type="PROSITE" id="PS51522">
    <property type="entry name" value="ZF_NANOS"/>
    <property type="match status" value="1"/>
</dbReference>
<dbReference type="AlphaFoldDB" id="A0A0R3SFC6"/>
<gene>
    <name evidence="10" type="ORF">HDID_LOCUS3533</name>
</gene>
<dbReference type="InterPro" id="IPR024161">
    <property type="entry name" value="Znf_nanos-typ"/>
</dbReference>
<dbReference type="Pfam" id="PF05741">
    <property type="entry name" value="zf-nanos"/>
    <property type="match status" value="1"/>
</dbReference>
<protein>
    <submittedName>
        <fullName evidence="12">Nanos-type domain-containing protein</fullName>
    </submittedName>
</protein>
<comment type="subcellular location">
    <subcellularLocation>
        <location evidence="1">Cytoplasm</location>
    </subcellularLocation>
</comment>
<keyword evidence="2" id="KW-0963">Cytoplasm</keyword>
<dbReference type="GO" id="GO:0005737">
    <property type="term" value="C:cytoplasm"/>
    <property type="evidence" value="ECO:0007669"/>
    <property type="project" value="UniProtKB-SubCell"/>
</dbReference>
<evidence type="ECO:0000256" key="4">
    <source>
        <dbReference type="ARBA" id="ARBA00022771"/>
    </source>
</evidence>
<dbReference type="OrthoDB" id="10010129at2759"/>
<sequence length="173" mass="19983">VDNRVRNESCIPAIEEINQWCDLIKVHCNQSIPMATSHLYRLNVFMEQLTCLIRRLSEANIDLCVFCRNNNETFETYTSHKVKDRSGRVVCPILRRFVCPFCSATGDFAHTIRYCPYFSRRNATDLSSTLTSLRTTSLFNNSALSLQTDVGVERNRLLDQLWKSKCQNISSFD</sequence>
<dbReference type="STRING" id="6216.A0A0R3SFC6"/>
<dbReference type="EMBL" id="UYSG01001096">
    <property type="protein sequence ID" value="VDL34605.1"/>
    <property type="molecule type" value="Genomic_DNA"/>
</dbReference>
<accession>A0A0R3SFC6</accession>
<proteinExistence type="inferred from homology"/>
<evidence type="ECO:0000256" key="5">
    <source>
        <dbReference type="ARBA" id="ARBA00022833"/>
    </source>
</evidence>
<dbReference type="GO" id="GO:0008270">
    <property type="term" value="F:zinc ion binding"/>
    <property type="evidence" value="ECO:0007669"/>
    <property type="project" value="UniProtKB-KW"/>
</dbReference>
<dbReference type="Proteomes" id="UP000274504">
    <property type="component" value="Unassembled WGS sequence"/>
</dbReference>
<evidence type="ECO:0000256" key="8">
    <source>
        <dbReference type="PROSITE-ProRule" id="PRU00855"/>
    </source>
</evidence>
<evidence type="ECO:0000256" key="6">
    <source>
        <dbReference type="ARBA" id="ARBA00022845"/>
    </source>
</evidence>
<dbReference type="InterPro" id="IPR008705">
    <property type="entry name" value="Nanos/Xcar2"/>
</dbReference>
<dbReference type="WBParaSite" id="HDID_0000353501-mRNA-1">
    <property type="protein sequence ID" value="HDID_0000353501-mRNA-1"/>
    <property type="gene ID" value="HDID_0000353501"/>
</dbReference>
<keyword evidence="3" id="KW-0479">Metal-binding</keyword>
<evidence type="ECO:0000256" key="1">
    <source>
        <dbReference type="ARBA" id="ARBA00004496"/>
    </source>
</evidence>
<keyword evidence="6 8" id="KW-0810">Translation regulation</keyword>
<dbReference type="GO" id="GO:0003723">
    <property type="term" value="F:RNA binding"/>
    <property type="evidence" value="ECO:0007669"/>
    <property type="project" value="UniProtKB-UniRule"/>
</dbReference>
<evidence type="ECO:0000313" key="11">
    <source>
        <dbReference type="Proteomes" id="UP000274504"/>
    </source>
</evidence>